<dbReference type="AlphaFoldDB" id="A0A835TBZ4"/>
<name>A0A835TBZ4_CHLIN</name>
<evidence type="ECO:0000313" key="6">
    <source>
        <dbReference type="EMBL" id="KAG2442614.1"/>
    </source>
</evidence>
<dbReference type="PANTHER" id="PTHR12159:SF9">
    <property type="entry name" value="G_T MISMATCH-SPECIFIC THYMINE DNA GLYCOSYLASE"/>
    <property type="match status" value="1"/>
</dbReference>
<keyword evidence="7" id="KW-1185">Reference proteome</keyword>
<dbReference type="CDD" id="cd10028">
    <property type="entry name" value="UDG-F2_TDG_MUG"/>
    <property type="match status" value="1"/>
</dbReference>
<evidence type="ECO:0000256" key="2">
    <source>
        <dbReference type="ARBA" id="ARBA00022801"/>
    </source>
</evidence>
<organism evidence="6 7">
    <name type="scientific">Chlamydomonas incerta</name>
    <dbReference type="NCBI Taxonomy" id="51695"/>
    <lineage>
        <taxon>Eukaryota</taxon>
        <taxon>Viridiplantae</taxon>
        <taxon>Chlorophyta</taxon>
        <taxon>core chlorophytes</taxon>
        <taxon>Chlorophyceae</taxon>
        <taxon>CS clade</taxon>
        <taxon>Chlamydomonadales</taxon>
        <taxon>Chlamydomonadaceae</taxon>
        <taxon>Chlamydomonas</taxon>
    </lineage>
</organism>
<dbReference type="Pfam" id="PF03167">
    <property type="entry name" value="UDG"/>
    <property type="match status" value="1"/>
</dbReference>
<protein>
    <recommendedName>
        <fullName evidence="5">Uracil-DNA glycosylase-like domain-containing protein</fullName>
    </recommendedName>
</protein>
<feature type="region of interest" description="Disordered" evidence="4">
    <location>
        <begin position="1"/>
        <end position="93"/>
    </location>
</feature>
<feature type="region of interest" description="Disordered" evidence="4">
    <location>
        <begin position="126"/>
        <end position="168"/>
    </location>
</feature>
<keyword evidence="3" id="KW-0234">DNA repair</keyword>
<sequence length="416" mass="40367">MRAGRRSADADAAAEDISPRAKRVRGASAAGPSSSGAATAVGVGNGGSDGAGPAAGGSARGGPPAPPSPSTSSGGVELVDGSDDASGGSAPGAANSLRLAAASAGTGTGTPHSGGGAAAAAAAAAADPGGSRSTPQSRSKAGASSLSKSTKSKSKSMPSLESAPGVPEKLGDAPLRLVIVGHNPSEHAWRSGHYYSNPSNHLWPLLRRTGIAPPDRIRGPQDDGLMPAAAGVGFLDVGCGVPGTDSSQFKSEVFEGWSRAFYDRLRAHMRRAAASIGCSCGRCGAPRLVAFTGKRQFLELMNVGAGPARPRYGRQAALPPGWPLPAACEVWVCSSTSGAAAMTREAREQPYAQLAARLAQLPWPLPAQPACGAPLPAAAAGGAAVGAAAGAAAGAVAGMAAGAAAGAAGPEVGGAG</sequence>
<dbReference type="EMBL" id="JAEHOC010000004">
    <property type="protein sequence ID" value="KAG2442614.1"/>
    <property type="molecule type" value="Genomic_DNA"/>
</dbReference>
<feature type="compositionally biased region" description="Gly residues" evidence="4">
    <location>
        <begin position="43"/>
        <end position="60"/>
    </location>
</feature>
<evidence type="ECO:0000256" key="3">
    <source>
        <dbReference type="ARBA" id="ARBA00023204"/>
    </source>
</evidence>
<evidence type="ECO:0000256" key="1">
    <source>
        <dbReference type="ARBA" id="ARBA00022763"/>
    </source>
</evidence>
<dbReference type="Proteomes" id="UP000650467">
    <property type="component" value="Unassembled WGS sequence"/>
</dbReference>
<evidence type="ECO:0000256" key="4">
    <source>
        <dbReference type="SAM" id="MobiDB-lite"/>
    </source>
</evidence>
<dbReference type="GO" id="GO:0008263">
    <property type="term" value="F:pyrimidine-specific mismatch base pair DNA N-glycosylase activity"/>
    <property type="evidence" value="ECO:0007669"/>
    <property type="project" value="TreeGrafter"/>
</dbReference>
<dbReference type="InterPro" id="IPR036895">
    <property type="entry name" value="Uracil-DNA_glycosylase-like_sf"/>
</dbReference>
<feature type="compositionally biased region" description="Low complexity" evidence="4">
    <location>
        <begin position="84"/>
        <end position="93"/>
    </location>
</feature>
<dbReference type="GO" id="GO:0004844">
    <property type="term" value="F:uracil DNA N-glycosylase activity"/>
    <property type="evidence" value="ECO:0007669"/>
    <property type="project" value="TreeGrafter"/>
</dbReference>
<dbReference type="GO" id="GO:0006285">
    <property type="term" value="P:base-excision repair, AP site formation"/>
    <property type="evidence" value="ECO:0007669"/>
    <property type="project" value="InterPro"/>
</dbReference>
<dbReference type="Gene3D" id="3.40.470.10">
    <property type="entry name" value="Uracil-DNA glycosylase-like domain"/>
    <property type="match status" value="1"/>
</dbReference>
<keyword evidence="2" id="KW-0378">Hydrolase</keyword>
<evidence type="ECO:0000259" key="5">
    <source>
        <dbReference type="Pfam" id="PF03167"/>
    </source>
</evidence>
<feature type="compositionally biased region" description="Low complexity" evidence="4">
    <location>
        <begin position="126"/>
        <end position="159"/>
    </location>
</feature>
<keyword evidence="1" id="KW-0227">DNA damage</keyword>
<gene>
    <name evidence="6" type="ORF">HXX76_002699</name>
</gene>
<proteinExistence type="predicted"/>
<dbReference type="InterPro" id="IPR005122">
    <property type="entry name" value="Uracil-DNA_glycosylase-like"/>
</dbReference>
<feature type="compositionally biased region" description="Low complexity" evidence="4">
    <location>
        <begin position="26"/>
        <end position="42"/>
    </location>
</feature>
<dbReference type="PANTHER" id="PTHR12159">
    <property type="entry name" value="G/T AND G/U MISMATCH-SPECIFIC DNA GLYCOSYLASE"/>
    <property type="match status" value="1"/>
</dbReference>
<reference evidence="6" key="1">
    <citation type="journal article" date="2020" name="bioRxiv">
        <title>Comparative genomics of Chlamydomonas.</title>
        <authorList>
            <person name="Craig R.J."/>
            <person name="Hasan A.R."/>
            <person name="Ness R.W."/>
            <person name="Keightley P.D."/>
        </authorList>
    </citation>
    <scope>NUCLEOTIDE SEQUENCE</scope>
    <source>
        <strain evidence="6">SAG 7.73</strain>
    </source>
</reference>
<evidence type="ECO:0000313" key="7">
    <source>
        <dbReference type="Proteomes" id="UP000650467"/>
    </source>
</evidence>
<comment type="caution">
    <text evidence="6">The sequence shown here is derived from an EMBL/GenBank/DDBJ whole genome shotgun (WGS) entry which is preliminary data.</text>
</comment>
<feature type="domain" description="Uracil-DNA glycosylase-like" evidence="5">
    <location>
        <begin position="169"/>
        <end position="356"/>
    </location>
</feature>
<dbReference type="SUPFAM" id="SSF52141">
    <property type="entry name" value="Uracil-DNA glycosylase-like"/>
    <property type="match status" value="1"/>
</dbReference>
<dbReference type="InterPro" id="IPR015637">
    <property type="entry name" value="MUG/TDG"/>
</dbReference>
<accession>A0A835TBZ4</accession>
<dbReference type="OrthoDB" id="565731at2759"/>